<dbReference type="GO" id="GO:0003677">
    <property type="term" value="F:DNA binding"/>
    <property type="evidence" value="ECO:0007669"/>
    <property type="project" value="UniProtKB-KW"/>
</dbReference>
<reference evidence="2 3" key="1">
    <citation type="submission" date="2016-10" db="EMBL/GenBank/DDBJ databases">
        <authorList>
            <person name="de Groot N.N."/>
        </authorList>
    </citation>
    <scope>NUCLEOTIDE SEQUENCE [LARGE SCALE GENOMIC DNA]</scope>
    <source>
        <strain evidence="2 3">DSM 44468</strain>
    </source>
</reference>
<gene>
    <name evidence="2" type="ORF">SAMN05421835_10328</name>
</gene>
<dbReference type="STRING" id="115433.SAMN05421835_10328"/>
<dbReference type="SUPFAM" id="SSF46785">
    <property type="entry name" value="Winged helix' DNA-binding domain"/>
    <property type="match status" value="1"/>
</dbReference>
<evidence type="ECO:0000259" key="1">
    <source>
        <dbReference type="PROSITE" id="PS50995"/>
    </source>
</evidence>
<dbReference type="InterPro" id="IPR036390">
    <property type="entry name" value="WH_DNA-bd_sf"/>
</dbReference>
<protein>
    <submittedName>
        <fullName evidence="2">DNA-binding transcriptional regulator, MarR family</fullName>
    </submittedName>
</protein>
<evidence type="ECO:0000313" key="2">
    <source>
        <dbReference type="EMBL" id="SFJ08617.1"/>
    </source>
</evidence>
<dbReference type="InterPro" id="IPR036388">
    <property type="entry name" value="WH-like_DNA-bd_sf"/>
</dbReference>
<dbReference type="GO" id="GO:0003700">
    <property type="term" value="F:DNA-binding transcription factor activity"/>
    <property type="evidence" value="ECO:0007669"/>
    <property type="project" value="InterPro"/>
</dbReference>
<dbReference type="EMBL" id="FORP01000003">
    <property type="protein sequence ID" value="SFJ08617.1"/>
    <property type="molecule type" value="Genomic_DNA"/>
</dbReference>
<accession>A0A1I3NHG8</accession>
<dbReference type="Proteomes" id="UP000199025">
    <property type="component" value="Unassembled WGS sequence"/>
</dbReference>
<dbReference type="Pfam" id="PF12802">
    <property type="entry name" value="MarR_2"/>
    <property type="match status" value="1"/>
</dbReference>
<sequence length="153" mass="16711">MAKSAKDVPIPELGAELRTAVARVYSRFRSERADGEVAEAALLVLHQLRKHGPLSLGELSDRARVTPGSMSQTVNRLEADGQVVRERDSADRRRVLFVLTAGGREIAEKSLRHRENWLSSQLGALTADQRRTLAEAARLLQAIADSPSTEGSS</sequence>
<keyword evidence="3" id="KW-1185">Reference proteome</keyword>
<dbReference type="RefSeq" id="WP_177228568.1">
    <property type="nucleotide sequence ID" value="NZ_CBDQZW010000056.1"/>
</dbReference>
<evidence type="ECO:0000313" key="3">
    <source>
        <dbReference type="Proteomes" id="UP000199025"/>
    </source>
</evidence>
<proteinExistence type="predicted"/>
<dbReference type="PANTHER" id="PTHR39515">
    <property type="entry name" value="CONSERVED PROTEIN"/>
    <property type="match status" value="1"/>
</dbReference>
<keyword evidence="2" id="KW-0238">DNA-binding</keyword>
<dbReference type="InterPro" id="IPR000835">
    <property type="entry name" value="HTH_MarR-typ"/>
</dbReference>
<dbReference type="PANTHER" id="PTHR39515:SF2">
    <property type="entry name" value="HTH-TYPE TRANSCRIPTIONAL REGULATOR RV0880"/>
    <property type="match status" value="1"/>
</dbReference>
<name>A0A1I3NHG8_9PSEU</name>
<dbReference type="InterPro" id="IPR052526">
    <property type="entry name" value="HTH-type_Bedaq_tolerance"/>
</dbReference>
<dbReference type="AlphaFoldDB" id="A0A1I3NHG8"/>
<organism evidence="2 3">
    <name type="scientific">Amycolatopsis sacchari</name>
    <dbReference type="NCBI Taxonomy" id="115433"/>
    <lineage>
        <taxon>Bacteria</taxon>
        <taxon>Bacillati</taxon>
        <taxon>Actinomycetota</taxon>
        <taxon>Actinomycetes</taxon>
        <taxon>Pseudonocardiales</taxon>
        <taxon>Pseudonocardiaceae</taxon>
        <taxon>Amycolatopsis</taxon>
    </lineage>
</organism>
<dbReference type="PROSITE" id="PS50995">
    <property type="entry name" value="HTH_MARR_2"/>
    <property type="match status" value="1"/>
</dbReference>
<dbReference type="Gene3D" id="1.10.10.10">
    <property type="entry name" value="Winged helix-like DNA-binding domain superfamily/Winged helix DNA-binding domain"/>
    <property type="match status" value="1"/>
</dbReference>
<feature type="domain" description="HTH marR-type" evidence="1">
    <location>
        <begin position="10"/>
        <end position="145"/>
    </location>
</feature>
<dbReference type="SMART" id="SM00347">
    <property type="entry name" value="HTH_MARR"/>
    <property type="match status" value="1"/>
</dbReference>